<accession>A0ABV0QZN2</accession>
<dbReference type="EMBL" id="JAHRIN010027507">
    <property type="protein sequence ID" value="MEQ2201305.1"/>
    <property type="molecule type" value="Genomic_DNA"/>
</dbReference>
<name>A0ABV0QZN2_9TELE</name>
<evidence type="ECO:0000313" key="3">
    <source>
        <dbReference type="Proteomes" id="UP001434883"/>
    </source>
</evidence>
<dbReference type="InterPro" id="IPR013783">
    <property type="entry name" value="Ig-like_fold"/>
</dbReference>
<sequence length="143" mass="15610">MPTQQCFAAMGNMLKGVVFFSIRWAKGGVLLEGARESVFVTTADHSFFTEPVSCQVFNAVLSNNNQLHLKSVSQVDAGQYVCKAIVPRIGVGETEVMLTVNGQFICAYAAINSNVDISRNIDCVKQIFPDKIQNVCQAGKMKD</sequence>
<dbReference type="PROSITE" id="PS50835">
    <property type="entry name" value="IG_LIKE"/>
    <property type="match status" value="1"/>
</dbReference>
<evidence type="ECO:0000259" key="1">
    <source>
        <dbReference type="PROSITE" id="PS50835"/>
    </source>
</evidence>
<organism evidence="2 3">
    <name type="scientific">Xenoophorus captivus</name>
    <dbReference type="NCBI Taxonomy" id="1517983"/>
    <lineage>
        <taxon>Eukaryota</taxon>
        <taxon>Metazoa</taxon>
        <taxon>Chordata</taxon>
        <taxon>Craniata</taxon>
        <taxon>Vertebrata</taxon>
        <taxon>Euteleostomi</taxon>
        <taxon>Actinopterygii</taxon>
        <taxon>Neopterygii</taxon>
        <taxon>Teleostei</taxon>
        <taxon>Neoteleostei</taxon>
        <taxon>Acanthomorphata</taxon>
        <taxon>Ovalentaria</taxon>
        <taxon>Atherinomorphae</taxon>
        <taxon>Cyprinodontiformes</taxon>
        <taxon>Goodeidae</taxon>
        <taxon>Xenoophorus</taxon>
    </lineage>
</organism>
<feature type="domain" description="Ig-like" evidence="1">
    <location>
        <begin position="1"/>
        <end position="99"/>
    </location>
</feature>
<dbReference type="Gene3D" id="2.60.40.10">
    <property type="entry name" value="Immunoglobulins"/>
    <property type="match status" value="1"/>
</dbReference>
<keyword evidence="3" id="KW-1185">Reference proteome</keyword>
<proteinExistence type="predicted"/>
<dbReference type="SUPFAM" id="SSF48726">
    <property type="entry name" value="Immunoglobulin"/>
    <property type="match status" value="1"/>
</dbReference>
<dbReference type="InterPro" id="IPR036179">
    <property type="entry name" value="Ig-like_dom_sf"/>
</dbReference>
<feature type="non-terminal residue" evidence="2">
    <location>
        <position position="1"/>
    </location>
</feature>
<dbReference type="InterPro" id="IPR007110">
    <property type="entry name" value="Ig-like_dom"/>
</dbReference>
<dbReference type="Proteomes" id="UP001434883">
    <property type="component" value="Unassembled WGS sequence"/>
</dbReference>
<dbReference type="CDD" id="cd00096">
    <property type="entry name" value="Ig"/>
    <property type="match status" value="1"/>
</dbReference>
<gene>
    <name evidence="2" type="ORF">XENOCAPTIV_010536</name>
</gene>
<protein>
    <recommendedName>
        <fullName evidence="1">Ig-like domain-containing protein</fullName>
    </recommendedName>
</protein>
<reference evidence="2 3" key="1">
    <citation type="submission" date="2021-06" db="EMBL/GenBank/DDBJ databases">
        <authorList>
            <person name="Palmer J.M."/>
        </authorList>
    </citation>
    <scope>NUCLEOTIDE SEQUENCE [LARGE SCALE GENOMIC DNA]</scope>
    <source>
        <strain evidence="2 3">XC_2019</strain>
        <tissue evidence="2">Muscle</tissue>
    </source>
</reference>
<comment type="caution">
    <text evidence="2">The sequence shown here is derived from an EMBL/GenBank/DDBJ whole genome shotgun (WGS) entry which is preliminary data.</text>
</comment>
<evidence type="ECO:0000313" key="2">
    <source>
        <dbReference type="EMBL" id="MEQ2201305.1"/>
    </source>
</evidence>